<name>A0A336ND86_BARGR</name>
<reference evidence="1 2" key="1">
    <citation type="submission" date="2018-06" db="EMBL/GenBank/DDBJ databases">
        <authorList>
            <consortium name="Pathogen Informatics"/>
            <person name="Doyle S."/>
        </authorList>
    </citation>
    <scope>NUCLEOTIDE SEQUENCE [LARGE SCALE GENOMIC DNA]</scope>
    <source>
        <strain evidence="1 2">NCTC12860</strain>
    </source>
</reference>
<dbReference type="RefSeq" id="WP_012754692.1">
    <property type="nucleotide sequence ID" value="NZ_CACVBG010000004.1"/>
</dbReference>
<protein>
    <submittedName>
        <fullName evidence="1">Uncharacterized protein</fullName>
    </submittedName>
</protein>
<sequence>MNTIKFLSYKYKIDVDSELVNISRADKFLEEGMYHPIVDNQCVTLIIEKFSVNSKICYWIYVLMGEKSPYNPEVIDSENGFQNIPNPRPKKLVEQNQQYFGILIPTKFTLFSSNKKLNKFLQLHYKESFSPKTIDISPDIVDKQEFEKKLRSIREIKLKYKQPKQSDFFAMPSESYLIEMAKNSLDELPTDDLREIELSLDIKFKEKNNLNDFFWNFLRKDEINPALKKLSFVGNTYDDFDIIFNTETFQHKFSIKAHKDNNGMYNEDSVKAELKHEIVNFTVPL</sequence>
<evidence type="ECO:0000313" key="2">
    <source>
        <dbReference type="Proteomes" id="UP000253846"/>
    </source>
</evidence>
<evidence type="ECO:0000313" key="1">
    <source>
        <dbReference type="EMBL" id="SSZ40127.1"/>
    </source>
</evidence>
<dbReference type="EMBL" id="UFTD01000002">
    <property type="protein sequence ID" value="SSZ40127.1"/>
    <property type="molecule type" value="Genomic_DNA"/>
</dbReference>
<accession>A0A336ND86</accession>
<gene>
    <name evidence="1" type="ORF">NCTC12860_01273</name>
</gene>
<organism evidence="1 2">
    <name type="scientific">Bartonella grahamii</name>
    <dbReference type="NCBI Taxonomy" id="33045"/>
    <lineage>
        <taxon>Bacteria</taxon>
        <taxon>Pseudomonadati</taxon>
        <taxon>Pseudomonadota</taxon>
        <taxon>Alphaproteobacteria</taxon>
        <taxon>Hyphomicrobiales</taxon>
        <taxon>Bartonellaceae</taxon>
        <taxon>Bartonella</taxon>
    </lineage>
</organism>
<dbReference type="Proteomes" id="UP000253846">
    <property type="component" value="Unassembled WGS sequence"/>
</dbReference>
<proteinExistence type="predicted"/>
<dbReference type="AlphaFoldDB" id="A0A336ND86"/>